<keyword evidence="2" id="KW-0472">Membrane</keyword>
<name>A0ABY4WD73_9BACL</name>
<reference evidence="3" key="1">
    <citation type="submission" date="2022-06" db="EMBL/GenBank/DDBJ databases">
        <title>Genome sequencing of Brevibacillus sp. BB3-R1.</title>
        <authorList>
            <person name="Heo J."/>
            <person name="Lee D."/>
            <person name="Won M."/>
            <person name="Han B.-H."/>
            <person name="Hong S.-B."/>
            <person name="Kwon S.-W."/>
        </authorList>
    </citation>
    <scope>NUCLEOTIDE SEQUENCE</scope>
    <source>
        <strain evidence="3">BB3-R1</strain>
    </source>
</reference>
<evidence type="ECO:0000313" key="3">
    <source>
        <dbReference type="EMBL" id="USG65017.1"/>
    </source>
</evidence>
<keyword evidence="4" id="KW-1185">Reference proteome</keyword>
<evidence type="ECO:0000256" key="1">
    <source>
        <dbReference type="SAM" id="MobiDB-lite"/>
    </source>
</evidence>
<feature type="region of interest" description="Disordered" evidence="1">
    <location>
        <begin position="96"/>
        <end position="153"/>
    </location>
</feature>
<dbReference type="EMBL" id="CP098755">
    <property type="protein sequence ID" value="USG65017.1"/>
    <property type="molecule type" value="Genomic_DNA"/>
</dbReference>
<keyword evidence="2" id="KW-1133">Transmembrane helix</keyword>
<dbReference type="Proteomes" id="UP001056500">
    <property type="component" value="Chromosome"/>
</dbReference>
<organism evidence="3 4">
    <name type="scientific">Brevibacillus ruminantium</name>
    <dbReference type="NCBI Taxonomy" id="2950604"/>
    <lineage>
        <taxon>Bacteria</taxon>
        <taxon>Bacillati</taxon>
        <taxon>Bacillota</taxon>
        <taxon>Bacilli</taxon>
        <taxon>Bacillales</taxon>
        <taxon>Paenibacillaceae</taxon>
        <taxon>Brevibacillus</taxon>
    </lineage>
</organism>
<protein>
    <recommendedName>
        <fullName evidence="5">PepSY domain-containing protein</fullName>
    </recommendedName>
</protein>
<proteinExistence type="predicted"/>
<gene>
    <name evidence="3" type="ORF">NDK47_23300</name>
</gene>
<keyword evidence="2" id="KW-0812">Transmembrane</keyword>
<evidence type="ECO:0000313" key="4">
    <source>
        <dbReference type="Proteomes" id="UP001056500"/>
    </source>
</evidence>
<accession>A0ABY4WD73</accession>
<sequence>MGLSNDEDLIQMLRQIKQEARLPRQDWKRIGKERLIRQARGVQRKSGMTQFAAYIGTIAVAALMGLWINKGYMVEKIPQRLPQTYTAQTIAEPSSAMLSQEQKEGQEASAAAPPVEPLESVEKPTAGGKLAAGESPAAQETGMGSLPTEHTVQTGEGVVPNKTVDATPRRMTALEEQAQRYLREKLGEQGKDYEIDPAHSRQPEGYIAFRRLVQGIPLQQSSAVVEINPDNGKISLLLYPEVEKPRVTPQTPVIDRAAAAQKLASTLGLVYAGKEHPVLQYRIDPDAVVDAKTGELLVSREEKRVASVRGEGKKLIVKDAGTAAQVMQQEFGIEVKGEAFMTIDEQGLSFNWSLGENRRVRLKTTDDGSFIGYSLEGSFQPAVQSKSSLQQAEKIALAGLAKYLPANVDQVLVKSAGQNQGQATFLFAPMYQGVPVLDESYKVAVEMTSGMVTRIEGDFSQSSFVLPDKAQALPLKDAAAQFVQNVPLELVYWAKDRNEPVLVYQIRQDTQQPWAIEALTGKID</sequence>
<feature type="transmembrane region" description="Helical" evidence="2">
    <location>
        <begin position="51"/>
        <end position="68"/>
    </location>
</feature>
<evidence type="ECO:0008006" key="5">
    <source>
        <dbReference type="Google" id="ProtNLM"/>
    </source>
</evidence>
<evidence type="ECO:0000256" key="2">
    <source>
        <dbReference type="SAM" id="Phobius"/>
    </source>
</evidence>
<dbReference type="RefSeq" id="WP_251872124.1">
    <property type="nucleotide sequence ID" value="NZ_CP098755.1"/>
</dbReference>